<evidence type="ECO:0000256" key="1">
    <source>
        <dbReference type="ARBA" id="ARBA00022553"/>
    </source>
</evidence>
<dbReference type="InterPro" id="IPR016024">
    <property type="entry name" value="ARM-type_fold"/>
</dbReference>
<dbReference type="SUPFAM" id="SSF48371">
    <property type="entry name" value="ARM repeat"/>
    <property type="match status" value="1"/>
</dbReference>
<feature type="modified residue" description="4-aspartylphosphate" evidence="3">
    <location>
        <position position="460"/>
    </location>
</feature>
<dbReference type="GO" id="GO:0000160">
    <property type="term" value="P:phosphorelay signal transduction system"/>
    <property type="evidence" value="ECO:0007669"/>
    <property type="project" value="UniProtKB-KW"/>
</dbReference>
<accession>A0A9X4MEF1</accession>
<dbReference type="InterPro" id="IPR011006">
    <property type="entry name" value="CheY-like_superfamily"/>
</dbReference>
<dbReference type="SUPFAM" id="SSF52172">
    <property type="entry name" value="CheY-like"/>
    <property type="match status" value="1"/>
</dbReference>
<proteinExistence type="predicted"/>
<dbReference type="Pfam" id="PF00072">
    <property type="entry name" value="Response_reg"/>
    <property type="match status" value="1"/>
</dbReference>
<dbReference type="PROSITE" id="PS50110">
    <property type="entry name" value="RESPONSE_REGULATORY"/>
    <property type="match status" value="1"/>
</dbReference>
<dbReference type="InterPro" id="IPR050595">
    <property type="entry name" value="Bact_response_regulator"/>
</dbReference>
<evidence type="ECO:0000259" key="4">
    <source>
        <dbReference type="PROSITE" id="PS50110"/>
    </source>
</evidence>
<dbReference type="InterPro" id="IPR001789">
    <property type="entry name" value="Sig_transdc_resp-reg_receiver"/>
</dbReference>
<keyword evidence="2" id="KW-0902">Two-component regulatory system</keyword>
<keyword evidence="6" id="KW-1185">Reference proteome</keyword>
<protein>
    <submittedName>
        <fullName evidence="5">Response regulator</fullName>
    </submittedName>
</protein>
<evidence type="ECO:0000256" key="3">
    <source>
        <dbReference type="PROSITE-ProRule" id="PRU00169"/>
    </source>
</evidence>
<reference evidence="5" key="1">
    <citation type="journal article" date="2022" name="bioRxiv">
        <title>Thiovibrio frasassiensisgen. nov., sp. nov., an autotrophic, elemental sulfur disproportionating bacterium isolated from sulfidic karst sediment, and proposal of Thiovibrionaceae fam. nov.</title>
        <authorList>
            <person name="Aronson H."/>
            <person name="Thomas C."/>
            <person name="Bhattacharyya M."/>
            <person name="Eckstein S."/>
            <person name="Jensen S."/>
            <person name="Barco R."/>
            <person name="Macalady J."/>
            <person name="Amend J."/>
        </authorList>
    </citation>
    <scope>NUCLEOTIDE SEQUENCE</scope>
    <source>
        <strain evidence="5">RS19-109</strain>
    </source>
</reference>
<dbReference type="Pfam" id="PF13646">
    <property type="entry name" value="HEAT_2"/>
    <property type="match status" value="1"/>
</dbReference>
<gene>
    <name evidence="5" type="ORF">OLX77_00090</name>
</gene>
<keyword evidence="1 3" id="KW-0597">Phosphoprotein</keyword>
<comment type="caution">
    <text evidence="5">The sequence shown here is derived from an EMBL/GenBank/DDBJ whole genome shotgun (WGS) entry which is preliminary data.</text>
</comment>
<evidence type="ECO:0000313" key="5">
    <source>
        <dbReference type="EMBL" id="MDG4474555.1"/>
    </source>
</evidence>
<dbReference type="Gene3D" id="3.40.50.2300">
    <property type="match status" value="1"/>
</dbReference>
<evidence type="ECO:0000256" key="2">
    <source>
        <dbReference type="ARBA" id="ARBA00023012"/>
    </source>
</evidence>
<dbReference type="PANTHER" id="PTHR44591:SF14">
    <property type="entry name" value="PROTEIN PILG"/>
    <property type="match status" value="1"/>
</dbReference>
<dbReference type="PANTHER" id="PTHR44591">
    <property type="entry name" value="STRESS RESPONSE REGULATOR PROTEIN 1"/>
    <property type="match status" value="1"/>
</dbReference>
<sequence>MDLLNDFAQKDMIEQIICLDEIKESRLVEAIPALLNMYANPLGDQAVDEMVYHTLFDLLAGREQEIIAGLAHESEAVRLLCIRRAADGGSYLLKDALVKLLGSATDSEVISEVIRALVNYKEGGLTEILLPYLKHEDYSVVAWAMRGLTGTHDPKVCDALMTLVSESREVQSVDVGCDLRTALAVENLASFPVETTSGFLIGFIHHGNPSFRRVVISTLAGMGEDILPDLEKCLETGDKDEKIMAANVIGMTGKKRGADILVAHLESAGDANLKFAIYEALGRISSMRSVIGLTDGLAEGDDLVLIAVMTALDHQCNPGVVKVLNETIARGDAQSGRVLSALITSHARQLFAALYKDGGQRGTLLSAVRKSGDHEAIGAFRAELAKIGGEQAAKDIQFLSLADVGAKEKRILAADDSKAMLFFYKGVAADLGMELVTVEDGKKAFDYLQIDSEFDLIITDMNMPNMDGIELTREIRKKAEWAAIPVLMATTESEKTQAELARQAGVTDFITKPFSKDDFKAKVGQMFA</sequence>
<dbReference type="SMART" id="SM00448">
    <property type="entry name" value="REC"/>
    <property type="match status" value="1"/>
</dbReference>
<organism evidence="5 6">
    <name type="scientific">Thiovibrio frasassiensis</name>
    <dbReference type="NCBI Taxonomy" id="2984131"/>
    <lineage>
        <taxon>Bacteria</taxon>
        <taxon>Pseudomonadati</taxon>
        <taxon>Thermodesulfobacteriota</taxon>
        <taxon>Desulfobulbia</taxon>
        <taxon>Desulfobulbales</taxon>
        <taxon>Thiovibrionaceae</taxon>
        <taxon>Thiovibrio</taxon>
    </lineage>
</organism>
<dbReference type="AlphaFoldDB" id="A0A9X4MEF1"/>
<dbReference type="InterPro" id="IPR011989">
    <property type="entry name" value="ARM-like"/>
</dbReference>
<evidence type="ECO:0000313" key="6">
    <source>
        <dbReference type="Proteomes" id="UP001154240"/>
    </source>
</evidence>
<dbReference type="EMBL" id="JAPHEH010000001">
    <property type="protein sequence ID" value="MDG4474555.1"/>
    <property type="molecule type" value="Genomic_DNA"/>
</dbReference>
<dbReference type="Gene3D" id="1.25.10.10">
    <property type="entry name" value="Leucine-rich Repeat Variant"/>
    <property type="match status" value="2"/>
</dbReference>
<feature type="domain" description="Response regulatory" evidence="4">
    <location>
        <begin position="410"/>
        <end position="527"/>
    </location>
</feature>
<name>A0A9X4MEF1_9BACT</name>
<dbReference type="Proteomes" id="UP001154240">
    <property type="component" value="Unassembled WGS sequence"/>
</dbReference>
<reference evidence="5" key="2">
    <citation type="submission" date="2022-10" db="EMBL/GenBank/DDBJ databases">
        <authorList>
            <person name="Aronson H.S."/>
        </authorList>
    </citation>
    <scope>NUCLEOTIDE SEQUENCE</scope>
    <source>
        <strain evidence="5">RS19-109</strain>
    </source>
</reference>
<dbReference type="RefSeq" id="WP_307631537.1">
    <property type="nucleotide sequence ID" value="NZ_JAPHEH010000001.1"/>
</dbReference>